<evidence type="ECO:0000256" key="4">
    <source>
        <dbReference type="ARBA" id="ARBA00023125"/>
    </source>
</evidence>
<dbReference type="GO" id="GO:0006351">
    <property type="term" value="P:DNA-templated transcription"/>
    <property type="evidence" value="ECO:0007669"/>
    <property type="project" value="InterPro"/>
</dbReference>
<name>A0A6A5THI3_9PLEO</name>
<dbReference type="CDD" id="cd12148">
    <property type="entry name" value="fungal_TF_MHR"/>
    <property type="match status" value="1"/>
</dbReference>
<evidence type="ECO:0000256" key="3">
    <source>
        <dbReference type="ARBA" id="ARBA00023015"/>
    </source>
</evidence>
<keyword evidence="5" id="KW-0804">Transcription</keyword>
<dbReference type="InterPro" id="IPR051430">
    <property type="entry name" value="Fungal_TF_Env_Response"/>
</dbReference>
<feature type="domain" description="Xylanolytic transcriptional activator regulatory" evidence="8">
    <location>
        <begin position="180"/>
        <end position="254"/>
    </location>
</feature>
<keyword evidence="4" id="KW-0238">DNA-binding</keyword>
<dbReference type="Proteomes" id="UP000800035">
    <property type="component" value="Unassembled WGS sequence"/>
</dbReference>
<evidence type="ECO:0000256" key="1">
    <source>
        <dbReference type="ARBA" id="ARBA00022723"/>
    </source>
</evidence>
<dbReference type="GO" id="GO:0001228">
    <property type="term" value="F:DNA-binding transcription activator activity, RNA polymerase II-specific"/>
    <property type="evidence" value="ECO:0007669"/>
    <property type="project" value="TreeGrafter"/>
</dbReference>
<reference evidence="9" key="1">
    <citation type="journal article" date="2020" name="Stud. Mycol.">
        <title>101 Dothideomycetes genomes: a test case for predicting lifestyles and emergence of pathogens.</title>
        <authorList>
            <person name="Haridas S."/>
            <person name="Albert R."/>
            <person name="Binder M."/>
            <person name="Bloem J."/>
            <person name="Labutti K."/>
            <person name="Salamov A."/>
            <person name="Andreopoulos B."/>
            <person name="Baker S."/>
            <person name="Barry K."/>
            <person name="Bills G."/>
            <person name="Bluhm B."/>
            <person name="Cannon C."/>
            <person name="Castanera R."/>
            <person name="Culley D."/>
            <person name="Daum C."/>
            <person name="Ezra D."/>
            <person name="Gonzalez J."/>
            <person name="Henrissat B."/>
            <person name="Kuo A."/>
            <person name="Liang C."/>
            <person name="Lipzen A."/>
            <person name="Lutzoni F."/>
            <person name="Magnuson J."/>
            <person name="Mondo S."/>
            <person name="Nolan M."/>
            <person name="Ohm R."/>
            <person name="Pangilinan J."/>
            <person name="Park H.-J."/>
            <person name="Ramirez L."/>
            <person name="Alfaro M."/>
            <person name="Sun H."/>
            <person name="Tritt A."/>
            <person name="Yoshinaga Y."/>
            <person name="Zwiers L.-H."/>
            <person name="Turgeon B."/>
            <person name="Goodwin S."/>
            <person name="Spatafora J."/>
            <person name="Crous P."/>
            <person name="Grigoriev I."/>
        </authorList>
    </citation>
    <scope>NUCLEOTIDE SEQUENCE</scope>
    <source>
        <strain evidence="9">CBS 675.92</strain>
    </source>
</reference>
<evidence type="ECO:0000256" key="2">
    <source>
        <dbReference type="ARBA" id="ARBA00022833"/>
    </source>
</evidence>
<keyword evidence="3" id="KW-0805">Transcription regulation</keyword>
<feature type="signal peptide" evidence="7">
    <location>
        <begin position="1"/>
        <end position="24"/>
    </location>
</feature>
<protein>
    <recommendedName>
        <fullName evidence="8">Xylanolytic transcriptional activator regulatory domain-containing protein</fullName>
    </recommendedName>
</protein>
<keyword evidence="10" id="KW-1185">Reference proteome</keyword>
<dbReference type="InterPro" id="IPR007219">
    <property type="entry name" value="XnlR_reg_dom"/>
</dbReference>
<evidence type="ECO:0000256" key="5">
    <source>
        <dbReference type="ARBA" id="ARBA00023163"/>
    </source>
</evidence>
<keyword evidence="6" id="KW-0539">Nucleus</keyword>
<dbReference type="PANTHER" id="PTHR31944">
    <property type="entry name" value="HEME-RESPONSIVE ZINC FINGER TRANSCRIPTION FACTOR HAP1"/>
    <property type="match status" value="1"/>
</dbReference>
<evidence type="ECO:0000313" key="9">
    <source>
        <dbReference type="EMBL" id="KAF1948367.1"/>
    </source>
</evidence>
<evidence type="ECO:0000259" key="8">
    <source>
        <dbReference type="SMART" id="SM00906"/>
    </source>
</evidence>
<dbReference type="GO" id="GO:0005634">
    <property type="term" value="C:nucleus"/>
    <property type="evidence" value="ECO:0007669"/>
    <property type="project" value="TreeGrafter"/>
</dbReference>
<dbReference type="Pfam" id="PF04082">
    <property type="entry name" value="Fungal_trans"/>
    <property type="match status" value="1"/>
</dbReference>
<evidence type="ECO:0000256" key="7">
    <source>
        <dbReference type="SAM" id="SignalP"/>
    </source>
</evidence>
<dbReference type="SMART" id="SM00906">
    <property type="entry name" value="Fungal_trans"/>
    <property type="match status" value="1"/>
</dbReference>
<feature type="chain" id="PRO_5025520150" description="Xylanolytic transcriptional activator regulatory domain-containing protein" evidence="7">
    <location>
        <begin position="25"/>
        <end position="562"/>
    </location>
</feature>
<proteinExistence type="predicted"/>
<organism evidence="9 10">
    <name type="scientific">Byssothecium circinans</name>
    <dbReference type="NCBI Taxonomy" id="147558"/>
    <lineage>
        <taxon>Eukaryota</taxon>
        <taxon>Fungi</taxon>
        <taxon>Dikarya</taxon>
        <taxon>Ascomycota</taxon>
        <taxon>Pezizomycotina</taxon>
        <taxon>Dothideomycetes</taxon>
        <taxon>Pleosporomycetidae</taxon>
        <taxon>Pleosporales</taxon>
        <taxon>Massarineae</taxon>
        <taxon>Massarinaceae</taxon>
        <taxon>Byssothecium</taxon>
    </lineage>
</organism>
<sequence>MFGQSHWINSCVILCLEVIKLVEEYARDDSASVVTGLQRCKHFARQIKTQRTPQWPCTPTPELPPKAIADELLECYLRTSESLYRVLHVPSFLSQYETVWIDNAASDPTFLVLLKLVLAIGAASYNDTFTLRPSAIRWVYEAEAWLANPTLKHRLGLQYFQIYCLLVLARESTAVGEDLVWISTGGLFRAAVHMGLHRDPAHFPPRSHFANEMHRRIWNTIIELCLQASLNHGGPPLMSLADFDTNPPSNFNDDQLTEKHALPRPESQHTQASIAIALRKTYPIRLAITKFLNCIGTASSYDETLRLDAEFRQSYKGLRSAFQGFNCTSDRTASQVALRLADVILQRYLTALHMPFYGSALNDSAHAYSRKVALDASLKVWYAMNPLSDAMHSEGPLEEGILGRLCICASGFLRISVLQALLLASVELRQQVKDDDGFGPVPLRRDLLAIVQDGKTWHLKCVEAGETNIKGYIFAVLLCANIEGLMKGLERPELAAFLISHAHEAELQCFEILKNMLDQSQPEQNIESLGQMSLETTPGSLEGWDFMVSGAAPFPKPEFDYP</sequence>
<keyword evidence="1" id="KW-0479">Metal-binding</keyword>
<evidence type="ECO:0000256" key="6">
    <source>
        <dbReference type="ARBA" id="ARBA00023242"/>
    </source>
</evidence>
<dbReference type="AlphaFoldDB" id="A0A6A5THI3"/>
<keyword evidence="2" id="KW-0862">Zinc</keyword>
<dbReference type="OrthoDB" id="4337792at2759"/>
<dbReference type="PANTHER" id="PTHR31944:SF131">
    <property type="entry name" value="HEME-RESPONSIVE ZINC FINGER TRANSCRIPTION FACTOR HAP1"/>
    <property type="match status" value="1"/>
</dbReference>
<keyword evidence="7" id="KW-0732">Signal</keyword>
<gene>
    <name evidence="9" type="ORF">CC80DRAFT_585101</name>
</gene>
<dbReference type="GO" id="GO:0008270">
    <property type="term" value="F:zinc ion binding"/>
    <property type="evidence" value="ECO:0007669"/>
    <property type="project" value="InterPro"/>
</dbReference>
<accession>A0A6A5THI3</accession>
<dbReference type="EMBL" id="ML977061">
    <property type="protein sequence ID" value="KAF1948367.1"/>
    <property type="molecule type" value="Genomic_DNA"/>
</dbReference>
<dbReference type="GO" id="GO:0000978">
    <property type="term" value="F:RNA polymerase II cis-regulatory region sequence-specific DNA binding"/>
    <property type="evidence" value="ECO:0007669"/>
    <property type="project" value="TreeGrafter"/>
</dbReference>
<evidence type="ECO:0000313" key="10">
    <source>
        <dbReference type="Proteomes" id="UP000800035"/>
    </source>
</evidence>